<dbReference type="Gene3D" id="1.10.10.10">
    <property type="entry name" value="Winged helix-like DNA-binding domain superfamily/Winged helix DNA-binding domain"/>
    <property type="match status" value="1"/>
</dbReference>
<keyword evidence="3" id="KW-1185">Reference proteome</keyword>
<organism evidence="2 3">
    <name type="scientific">Arthrobacter wenxiniae</name>
    <dbReference type="NCBI Taxonomy" id="2713570"/>
    <lineage>
        <taxon>Bacteria</taxon>
        <taxon>Bacillati</taxon>
        <taxon>Actinomycetota</taxon>
        <taxon>Actinomycetes</taxon>
        <taxon>Micrococcales</taxon>
        <taxon>Micrococcaceae</taxon>
        <taxon>Arthrobacter</taxon>
    </lineage>
</organism>
<evidence type="ECO:0000313" key="2">
    <source>
        <dbReference type="EMBL" id="NVM95266.1"/>
    </source>
</evidence>
<dbReference type="InterPro" id="IPR001279">
    <property type="entry name" value="Metallo-B-lactamas"/>
</dbReference>
<accession>A0A7Y7II29</accession>
<evidence type="ECO:0000313" key="3">
    <source>
        <dbReference type="Proteomes" id="UP000543556"/>
    </source>
</evidence>
<dbReference type="InterPro" id="IPR050662">
    <property type="entry name" value="Sec-metab_biosynth-thioest"/>
</dbReference>
<dbReference type="InterPro" id="IPR036866">
    <property type="entry name" value="RibonucZ/Hydroxyglut_hydro"/>
</dbReference>
<dbReference type="PANTHER" id="PTHR23131">
    <property type="entry name" value="ENDORIBONUCLEASE LACTB2"/>
    <property type="match status" value="1"/>
</dbReference>
<keyword evidence="2" id="KW-0378">Hydrolase</keyword>
<evidence type="ECO:0000259" key="1">
    <source>
        <dbReference type="SMART" id="SM00849"/>
    </source>
</evidence>
<dbReference type="PANTHER" id="PTHR23131:SF4">
    <property type="entry name" value="METALLO-BETA-LACTAMASE SUPERFAMILY POTEIN"/>
    <property type="match status" value="1"/>
</dbReference>
<dbReference type="Gene3D" id="3.60.15.10">
    <property type="entry name" value="Ribonuclease Z/Hydroxyacylglutathione hydrolase-like"/>
    <property type="match status" value="1"/>
</dbReference>
<dbReference type="GO" id="GO:0016787">
    <property type="term" value="F:hydrolase activity"/>
    <property type="evidence" value="ECO:0007669"/>
    <property type="project" value="UniProtKB-KW"/>
</dbReference>
<dbReference type="AlphaFoldDB" id="A0A7Y7II29"/>
<sequence>MTTATTTVTGHAQFAAWQEGSMPPVEEVRPGVWSIPVPFPNNPMRYTIAYLLAGDGGAALVDPGWDSDEGWEALKAGLRTAGAAPSDITGVVVTHYHPDHLGMAARLRAVGRAWMALGEHEPVPSQFSAGTGDFVAADLAQFTAWGVPAAQLDAVTFREHQWAALRGIAEPELRLPDGALLPVAGLDVRVLATPGHTPGHICLVDAANRLILTGDHVLPRITPHVSLEAHGRDNPVADYLASLERMAAAADMEVLPAHEYRFRGLPARVAELKKHTLERSREVEGLLAAGAARTVWDVARGLTWSRGFGSLRRFTLRLALAETASHLVYLRSQGVPVDIDVPRGAPGATAGRGAARGR</sequence>
<proteinExistence type="predicted"/>
<dbReference type="Pfam" id="PF00753">
    <property type="entry name" value="Lactamase_B"/>
    <property type="match status" value="1"/>
</dbReference>
<dbReference type="Proteomes" id="UP000543556">
    <property type="component" value="Unassembled WGS sequence"/>
</dbReference>
<reference evidence="2 3" key="1">
    <citation type="submission" date="2020-02" db="EMBL/GenBank/DDBJ databases">
        <title>Genome sequence of strain AETb3-4.</title>
        <authorList>
            <person name="Gao J."/>
            <person name="Zhang X."/>
        </authorList>
    </citation>
    <scope>NUCLEOTIDE SEQUENCE [LARGE SCALE GENOMIC DNA]</scope>
    <source>
        <strain evidence="2 3">AETb3-4</strain>
    </source>
</reference>
<dbReference type="SMART" id="SM00849">
    <property type="entry name" value="Lactamase_B"/>
    <property type="match status" value="1"/>
</dbReference>
<dbReference type="EMBL" id="JAAMFM010000013">
    <property type="protein sequence ID" value="NVM95266.1"/>
    <property type="molecule type" value="Genomic_DNA"/>
</dbReference>
<protein>
    <submittedName>
        <fullName evidence="2">MBL fold metallo-hydrolase</fullName>
    </submittedName>
</protein>
<gene>
    <name evidence="2" type="ORF">G6034_10145</name>
</gene>
<feature type="domain" description="Metallo-beta-lactamase" evidence="1">
    <location>
        <begin position="46"/>
        <end position="258"/>
    </location>
</feature>
<dbReference type="RefSeq" id="WP_176634997.1">
    <property type="nucleotide sequence ID" value="NZ_JAAMFM010000013.1"/>
</dbReference>
<dbReference type="InterPro" id="IPR036388">
    <property type="entry name" value="WH-like_DNA-bd_sf"/>
</dbReference>
<dbReference type="CDD" id="cd07725">
    <property type="entry name" value="TTHA1429-like_MBL-fold"/>
    <property type="match status" value="1"/>
</dbReference>
<comment type="caution">
    <text evidence="2">The sequence shown here is derived from an EMBL/GenBank/DDBJ whole genome shotgun (WGS) entry which is preliminary data.</text>
</comment>
<name>A0A7Y7II29_9MICC</name>
<dbReference type="SUPFAM" id="SSF56281">
    <property type="entry name" value="Metallo-hydrolase/oxidoreductase"/>
    <property type="match status" value="1"/>
</dbReference>